<dbReference type="InterPro" id="IPR012951">
    <property type="entry name" value="BBE"/>
</dbReference>
<accession>A0ABW2A6T4</accession>
<dbReference type="EMBL" id="JBHSWE010000001">
    <property type="protein sequence ID" value="MFC6673235.1"/>
    <property type="molecule type" value="Genomic_DNA"/>
</dbReference>
<sequence>MSPGARNYWKSHNLKALPDAVIDPLVDAAGRLPSDQCELLIAQMGGVTNLRAPDATAYPHRDVEFIVNIHGRWDNAGDDQSCIGWSRRLFDSLSPHAAGSVYVNFMTADEEARVGAAYGPNQHRLTLLKERYDPDNLLRMNQNILPRT</sequence>
<dbReference type="Pfam" id="PF08031">
    <property type="entry name" value="BBE"/>
    <property type="match status" value="1"/>
</dbReference>
<keyword evidence="4" id="KW-0560">Oxidoreductase</keyword>
<keyword evidence="2" id="KW-0285">Flavoprotein</keyword>
<dbReference type="Gene3D" id="3.30.465.10">
    <property type="match status" value="1"/>
</dbReference>
<keyword evidence="7" id="KW-1185">Reference proteome</keyword>
<evidence type="ECO:0000313" key="6">
    <source>
        <dbReference type="EMBL" id="MFC6673235.1"/>
    </source>
</evidence>
<comment type="caution">
    <text evidence="6">The sequence shown here is derived from an EMBL/GenBank/DDBJ whole genome shotgun (WGS) entry which is preliminary data.</text>
</comment>
<gene>
    <name evidence="6" type="ORF">ACFQDL_26460</name>
</gene>
<feature type="domain" description="Berberine/berberine-like" evidence="5">
    <location>
        <begin position="101"/>
        <end position="144"/>
    </location>
</feature>
<dbReference type="PANTHER" id="PTHR42973">
    <property type="entry name" value="BINDING OXIDOREDUCTASE, PUTATIVE (AFU_ORTHOLOGUE AFUA_1G17690)-RELATED"/>
    <property type="match status" value="1"/>
</dbReference>
<evidence type="ECO:0000259" key="5">
    <source>
        <dbReference type="Pfam" id="PF08031"/>
    </source>
</evidence>
<evidence type="ECO:0000256" key="2">
    <source>
        <dbReference type="ARBA" id="ARBA00022630"/>
    </source>
</evidence>
<dbReference type="Proteomes" id="UP001596422">
    <property type="component" value="Unassembled WGS sequence"/>
</dbReference>
<evidence type="ECO:0000256" key="3">
    <source>
        <dbReference type="ARBA" id="ARBA00022827"/>
    </source>
</evidence>
<protein>
    <submittedName>
        <fullName evidence="6">BBE domain-containing protein</fullName>
    </submittedName>
</protein>
<dbReference type="InterPro" id="IPR016169">
    <property type="entry name" value="FAD-bd_PCMH_sub2"/>
</dbReference>
<evidence type="ECO:0000313" key="7">
    <source>
        <dbReference type="Proteomes" id="UP001596422"/>
    </source>
</evidence>
<evidence type="ECO:0000256" key="1">
    <source>
        <dbReference type="ARBA" id="ARBA00001974"/>
    </source>
</evidence>
<organism evidence="6 7">
    <name type="scientific">Marinobacterium aestuariivivens</name>
    <dbReference type="NCBI Taxonomy" id="1698799"/>
    <lineage>
        <taxon>Bacteria</taxon>
        <taxon>Pseudomonadati</taxon>
        <taxon>Pseudomonadota</taxon>
        <taxon>Gammaproteobacteria</taxon>
        <taxon>Oceanospirillales</taxon>
        <taxon>Oceanospirillaceae</taxon>
        <taxon>Marinobacterium</taxon>
    </lineage>
</organism>
<dbReference type="RefSeq" id="WP_379911610.1">
    <property type="nucleotide sequence ID" value="NZ_JBHSWE010000001.1"/>
</dbReference>
<comment type="cofactor">
    <cofactor evidence="1">
        <name>FAD</name>
        <dbReference type="ChEBI" id="CHEBI:57692"/>
    </cofactor>
</comment>
<dbReference type="PANTHER" id="PTHR42973:SF39">
    <property type="entry name" value="FAD-BINDING PCMH-TYPE DOMAIN-CONTAINING PROTEIN"/>
    <property type="match status" value="1"/>
</dbReference>
<dbReference type="Gene3D" id="3.40.462.20">
    <property type="match status" value="1"/>
</dbReference>
<proteinExistence type="predicted"/>
<evidence type="ECO:0000256" key="4">
    <source>
        <dbReference type="ARBA" id="ARBA00023002"/>
    </source>
</evidence>
<name>A0ABW2A6T4_9GAMM</name>
<dbReference type="InterPro" id="IPR050416">
    <property type="entry name" value="FAD-linked_Oxidoreductase"/>
</dbReference>
<keyword evidence="3" id="KW-0274">FAD</keyword>
<reference evidence="7" key="1">
    <citation type="journal article" date="2019" name="Int. J. Syst. Evol. Microbiol.">
        <title>The Global Catalogue of Microorganisms (GCM) 10K type strain sequencing project: providing services to taxonomists for standard genome sequencing and annotation.</title>
        <authorList>
            <consortium name="The Broad Institute Genomics Platform"/>
            <consortium name="The Broad Institute Genome Sequencing Center for Infectious Disease"/>
            <person name="Wu L."/>
            <person name="Ma J."/>
        </authorList>
    </citation>
    <scope>NUCLEOTIDE SEQUENCE [LARGE SCALE GENOMIC DNA]</scope>
    <source>
        <strain evidence="7">NBRC 111756</strain>
    </source>
</reference>